<organism evidence="3 4">
    <name type="scientific">Sphingobacterium lactis</name>
    <dbReference type="NCBI Taxonomy" id="797291"/>
    <lineage>
        <taxon>Bacteria</taxon>
        <taxon>Pseudomonadati</taxon>
        <taxon>Bacteroidota</taxon>
        <taxon>Sphingobacteriia</taxon>
        <taxon>Sphingobacteriales</taxon>
        <taxon>Sphingobacteriaceae</taxon>
        <taxon>Sphingobacterium</taxon>
    </lineage>
</organism>
<dbReference type="Pfam" id="PF01370">
    <property type="entry name" value="Epimerase"/>
    <property type="match status" value="1"/>
</dbReference>
<evidence type="ECO:0000256" key="1">
    <source>
        <dbReference type="ARBA" id="ARBA00007637"/>
    </source>
</evidence>
<comment type="similarity">
    <text evidence="1">Belongs to the NAD(P)-dependent epimerase/dehydratase family.</text>
</comment>
<dbReference type="OrthoDB" id="1490291at2"/>
<dbReference type="SUPFAM" id="SSF51735">
    <property type="entry name" value="NAD(P)-binding Rossmann-fold domains"/>
    <property type="match status" value="1"/>
</dbReference>
<dbReference type="EMBL" id="FNUT01000008">
    <property type="protein sequence ID" value="SEG50476.1"/>
    <property type="molecule type" value="Genomic_DNA"/>
</dbReference>
<evidence type="ECO:0000259" key="2">
    <source>
        <dbReference type="Pfam" id="PF01370"/>
    </source>
</evidence>
<name>A0A1H6ARP8_9SPHI</name>
<dbReference type="Proteomes" id="UP000236731">
    <property type="component" value="Unassembled WGS sequence"/>
</dbReference>
<sequence length="333" mass="37742">MKKKIFITGASGFVGSHLVEAAQALGLEVHAAVRKSSKIADIKPFVDKFVYPNMADAEELQQLFEAEQYHYIIHAAAMTKAKEESQMRQVNVGYTRAILTAATQANMPLERITYVSSLAAIGPIPYASERLIDESFPYQPLTVYGRSKQESELMIRQEFPTAPVSVMRPTAVYGPREKDIFILFETMNKGLDPYIGRSPQKLSFIYVKDLVDVLLQGCIVPQEGLQFYNLSDGEVYSRYAMADIFKTVIRKKLLRVHVPFSLVRGVAALSQRLYRNSTKTPVIYPERLHELTAENWGCDISRAKAQLGFQPKFDLEQGLKASLTWYKENNWLK</sequence>
<protein>
    <submittedName>
        <fullName evidence="3">Nucleoside-diphosphate-sugar epimerase</fullName>
    </submittedName>
</protein>
<keyword evidence="4" id="KW-1185">Reference proteome</keyword>
<proteinExistence type="inferred from homology"/>
<gene>
    <name evidence="3" type="ORF">SAMN05421877_108247</name>
</gene>
<dbReference type="AlphaFoldDB" id="A0A1H6ARP8"/>
<accession>A0A1H6ARP8</accession>
<dbReference type="RefSeq" id="WP_103906921.1">
    <property type="nucleotide sequence ID" value="NZ_CP049246.1"/>
</dbReference>
<dbReference type="Gene3D" id="3.40.50.720">
    <property type="entry name" value="NAD(P)-binding Rossmann-like Domain"/>
    <property type="match status" value="1"/>
</dbReference>
<feature type="domain" description="NAD-dependent epimerase/dehydratase" evidence="2">
    <location>
        <begin position="5"/>
        <end position="215"/>
    </location>
</feature>
<evidence type="ECO:0000313" key="3">
    <source>
        <dbReference type="EMBL" id="SEG50476.1"/>
    </source>
</evidence>
<dbReference type="InterPro" id="IPR001509">
    <property type="entry name" value="Epimerase_deHydtase"/>
</dbReference>
<dbReference type="PANTHER" id="PTHR43000">
    <property type="entry name" value="DTDP-D-GLUCOSE 4,6-DEHYDRATASE-RELATED"/>
    <property type="match status" value="1"/>
</dbReference>
<dbReference type="InterPro" id="IPR036291">
    <property type="entry name" value="NAD(P)-bd_dom_sf"/>
</dbReference>
<evidence type="ECO:0000313" key="4">
    <source>
        <dbReference type="Proteomes" id="UP000236731"/>
    </source>
</evidence>
<reference evidence="4" key="1">
    <citation type="submission" date="2016-10" db="EMBL/GenBank/DDBJ databases">
        <authorList>
            <person name="Varghese N."/>
            <person name="Submissions S."/>
        </authorList>
    </citation>
    <scope>NUCLEOTIDE SEQUENCE [LARGE SCALE GENOMIC DNA]</scope>
    <source>
        <strain evidence="4">DSM 22361</strain>
    </source>
</reference>